<gene>
    <name evidence="6" type="primary">flgA</name>
    <name evidence="6" type="ORF">OEZ71_09120</name>
</gene>
<keyword evidence="4" id="KW-1005">Bacterial flagellum biogenesis</keyword>
<evidence type="ECO:0000313" key="6">
    <source>
        <dbReference type="EMBL" id="MCV2872456.1"/>
    </source>
</evidence>
<accession>A0ABT2ZMU9</accession>
<dbReference type="Pfam" id="PF13144">
    <property type="entry name" value="ChapFlgA"/>
    <property type="match status" value="1"/>
</dbReference>
<dbReference type="InterPro" id="IPR039246">
    <property type="entry name" value="Flagellar_FlgA"/>
</dbReference>
<comment type="subcellular location">
    <subcellularLocation>
        <location evidence="1 4">Periplasm</location>
    </subcellularLocation>
</comment>
<sequence>MRLAVALFVIWAFPVAAETLLAARTLRAQTILTPDDLTVATGTVPGTATDLAEVIGLETRVAIYQGRPIRPADLGPPAIVERNQIVVLSYVAGPLTIIAEARALGRGGPGDSIRVMNTASRTTVSGIVAADGSVRVMGDR</sequence>
<dbReference type="PANTHER" id="PTHR36307">
    <property type="entry name" value="FLAGELLA BASAL BODY P-RING FORMATION PROTEIN FLGA"/>
    <property type="match status" value="1"/>
</dbReference>
<name>A0ABT2ZMU9_9RHOB</name>
<dbReference type="CDD" id="cd11614">
    <property type="entry name" value="SAF_CpaB_FlgA_like"/>
    <property type="match status" value="1"/>
</dbReference>
<dbReference type="InterPro" id="IPR017585">
    <property type="entry name" value="SAF_FlgA"/>
</dbReference>
<dbReference type="PANTHER" id="PTHR36307:SF1">
    <property type="entry name" value="FLAGELLA BASAL BODY P-RING FORMATION PROTEIN FLGA"/>
    <property type="match status" value="1"/>
</dbReference>
<proteinExistence type="inferred from homology"/>
<feature type="domain" description="SAF" evidence="5">
    <location>
        <begin position="17"/>
        <end position="75"/>
    </location>
</feature>
<keyword evidence="6" id="KW-0282">Flagellum</keyword>
<reference evidence="6 7" key="1">
    <citation type="submission" date="2022-10" db="EMBL/GenBank/DDBJ databases">
        <title>Defluviimonas sp. nov., isolated from ocean surface sediments.</title>
        <authorList>
            <person name="He W."/>
            <person name="Wang L."/>
            <person name="Zhang D.-F."/>
        </authorList>
    </citation>
    <scope>NUCLEOTIDE SEQUENCE [LARGE SCALE GENOMIC DNA]</scope>
    <source>
        <strain evidence="6 7">WL0050</strain>
    </source>
</reference>
<keyword evidence="2" id="KW-0732">Signal</keyword>
<evidence type="ECO:0000256" key="1">
    <source>
        <dbReference type="ARBA" id="ARBA00004418"/>
    </source>
</evidence>
<comment type="function">
    <text evidence="4">Involved in the assembly process of the P-ring formation. It may associate with FlgF on the rod constituting a structure essential for the P-ring assembly or may act as a modulator protein for the P-ring assembly.</text>
</comment>
<organism evidence="6 7">
    <name type="scientific">Albidovulum litorale</name>
    <dbReference type="NCBI Taxonomy" id="2984134"/>
    <lineage>
        <taxon>Bacteria</taxon>
        <taxon>Pseudomonadati</taxon>
        <taxon>Pseudomonadota</taxon>
        <taxon>Alphaproteobacteria</taxon>
        <taxon>Rhodobacterales</taxon>
        <taxon>Paracoccaceae</taxon>
        <taxon>Albidovulum</taxon>
    </lineage>
</organism>
<comment type="caution">
    <text evidence="6">The sequence shown here is derived from an EMBL/GenBank/DDBJ whole genome shotgun (WGS) entry which is preliminary data.</text>
</comment>
<evidence type="ECO:0000313" key="7">
    <source>
        <dbReference type="Proteomes" id="UP001652564"/>
    </source>
</evidence>
<evidence type="ECO:0000256" key="4">
    <source>
        <dbReference type="RuleBase" id="RU362063"/>
    </source>
</evidence>
<keyword evidence="6" id="KW-0969">Cilium</keyword>
<dbReference type="RefSeq" id="WP_263739638.1">
    <property type="nucleotide sequence ID" value="NZ_JAOWKZ010000002.1"/>
</dbReference>
<protein>
    <recommendedName>
        <fullName evidence="4">Flagella basal body P-ring formation protein FlgA</fullName>
    </recommendedName>
</protein>
<dbReference type="Gene3D" id="2.30.30.760">
    <property type="match status" value="1"/>
</dbReference>
<evidence type="ECO:0000256" key="2">
    <source>
        <dbReference type="ARBA" id="ARBA00022729"/>
    </source>
</evidence>
<keyword evidence="3 4" id="KW-0574">Periplasm</keyword>
<keyword evidence="7" id="KW-1185">Reference proteome</keyword>
<dbReference type="InterPro" id="IPR013974">
    <property type="entry name" value="SAF"/>
</dbReference>
<evidence type="ECO:0000256" key="3">
    <source>
        <dbReference type="ARBA" id="ARBA00022764"/>
    </source>
</evidence>
<dbReference type="Gene3D" id="3.90.1210.10">
    <property type="entry name" value="Antifreeze-like/N-acetylneuraminic acid synthase C-terminal domain"/>
    <property type="match status" value="1"/>
</dbReference>
<dbReference type="SMART" id="SM00858">
    <property type="entry name" value="SAF"/>
    <property type="match status" value="1"/>
</dbReference>
<evidence type="ECO:0000259" key="5">
    <source>
        <dbReference type="SMART" id="SM00858"/>
    </source>
</evidence>
<dbReference type="SUPFAM" id="SSF51269">
    <property type="entry name" value="AFP III-like domain"/>
    <property type="match status" value="1"/>
</dbReference>
<dbReference type="NCBIfam" id="TIGR03170">
    <property type="entry name" value="flgA_cterm"/>
    <property type="match status" value="1"/>
</dbReference>
<dbReference type="InterPro" id="IPR036732">
    <property type="entry name" value="AFP_Neu5c_C_sf"/>
</dbReference>
<comment type="similarity">
    <text evidence="4">Belongs to the FlgA family.</text>
</comment>
<dbReference type="EMBL" id="JAOWKZ010000002">
    <property type="protein sequence ID" value="MCV2872456.1"/>
    <property type="molecule type" value="Genomic_DNA"/>
</dbReference>
<dbReference type="Proteomes" id="UP001652564">
    <property type="component" value="Unassembled WGS sequence"/>
</dbReference>
<keyword evidence="6" id="KW-0966">Cell projection</keyword>